<evidence type="ECO:0000256" key="4">
    <source>
        <dbReference type="ARBA" id="ARBA00022801"/>
    </source>
</evidence>
<protein>
    <submittedName>
        <fullName evidence="8">CoA pyrophosphatase</fullName>
    </submittedName>
</protein>
<dbReference type="InterPro" id="IPR000086">
    <property type="entry name" value="NUDIX_hydrolase_dom"/>
</dbReference>
<keyword evidence="3" id="KW-0479">Metal-binding</keyword>
<evidence type="ECO:0000256" key="3">
    <source>
        <dbReference type="ARBA" id="ARBA00022723"/>
    </source>
</evidence>
<keyword evidence="4" id="KW-0378">Hydrolase</keyword>
<dbReference type="AlphaFoldDB" id="A0A7X8XU42"/>
<comment type="caution">
    <text evidence="8">The sequence shown here is derived from an EMBL/GenBank/DDBJ whole genome shotgun (WGS) entry which is preliminary data.</text>
</comment>
<comment type="cofactor">
    <cofactor evidence="2">
        <name>Mg(2+)</name>
        <dbReference type="ChEBI" id="CHEBI:18420"/>
    </cofactor>
</comment>
<name>A0A7X8XU42_9BACT</name>
<organism evidence="8 9">
    <name type="scientific">Flammeovirga agarivorans</name>
    <dbReference type="NCBI Taxonomy" id="2726742"/>
    <lineage>
        <taxon>Bacteria</taxon>
        <taxon>Pseudomonadati</taxon>
        <taxon>Bacteroidota</taxon>
        <taxon>Cytophagia</taxon>
        <taxon>Cytophagales</taxon>
        <taxon>Flammeovirgaceae</taxon>
        <taxon>Flammeovirga</taxon>
    </lineage>
</organism>
<dbReference type="CDD" id="cd03426">
    <property type="entry name" value="NUDIX_CoAse_Nudt7"/>
    <property type="match status" value="1"/>
</dbReference>
<dbReference type="RefSeq" id="WP_168880698.1">
    <property type="nucleotide sequence ID" value="NZ_JABAIL010000001.1"/>
</dbReference>
<feature type="domain" description="Nudix hydrolase" evidence="7">
    <location>
        <begin position="49"/>
        <end position="182"/>
    </location>
</feature>
<dbReference type="InterPro" id="IPR015797">
    <property type="entry name" value="NUDIX_hydrolase-like_dom_sf"/>
</dbReference>
<dbReference type="Gene3D" id="3.90.79.10">
    <property type="entry name" value="Nucleoside Triphosphate Pyrophosphohydrolase"/>
    <property type="match status" value="1"/>
</dbReference>
<evidence type="ECO:0000313" key="9">
    <source>
        <dbReference type="Proteomes" id="UP000585050"/>
    </source>
</evidence>
<proteinExistence type="predicted"/>
<evidence type="ECO:0000256" key="2">
    <source>
        <dbReference type="ARBA" id="ARBA00001946"/>
    </source>
</evidence>
<reference evidence="8 9" key="1">
    <citation type="submission" date="2020-04" db="EMBL/GenBank/DDBJ databases">
        <title>Flammeovirga sp. SR4, a novel species isolated from seawater.</title>
        <authorList>
            <person name="Wang X."/>
        </authorList>
    </citation>
    <scope>NUCLEOTIDE SEQUENCE [LARGE SCALE GENOMIC DNA]</scope>
    <source>
        <strain evidence="8 9">SR4</strain>
    </source>
</reference>
<comment type="cofactor">
    <cofactor evidence="1">
        <name>Mn(2+)</name>
        <dbReference type="ChEBI" id="CHEBI:29035"/>
    </cofactor>
</comment>
<keyword evidence="6" id="KW-0464">Manganese</keyword>
<sequence>MKYTQGIVDNWQSKLKEQLDDQLPGRFAHDFMSSTQRQQITPQKIPEGARKAAVLILMKEDGNTWKFPLIQRPSYDGVHSGQMAFPGGKYDDTDEDMIYTALRECEEEIGIKVERSAVLGTLSDIYIPPSNMHVVPVVAKYDERFEYDIDTFEVAKVVETTLSQLQDPANHKEYTFKMSNGLMYKTPSFDVNGHTVWGATAMILSELMMVVERLF</sequence>
<evidence type="ECO:0000259" key="7">
    <source>
        <dbReference type="PROSITE" id="PS51462"/>
    </source>
</evidence>
<evidence type="ECO:0000256" key="5">
    <source>
        <dbReference type="ARBA" id="ARBA00022842"/>
    </source>
</evidence>
<dbReference type="SUPFAM" id="SSF55811">
    <property type="entry name" value="Nudix"/>
    <property type="match status" value="1"/>
</dbReference>
<evidence type="ECO:0000256" key="1">
    <source>
        <dbReference type="ARBA" id="ARBA00001936"/>
    </source>
</evidence>
<accession>A0A7X8XU42</accession>
<dbReference type="PANTHER" id="PTHR12992">
    <property type="entry name" value="NUDIX HYDROLASE"/>
    <property type="match status" value="1"/>
</dbReference>
<dbReference type="InterPro" id="IPR045121">
    <property type="entry name" value="CoAse"/>
</dbReference>
<dbReference type="PROSITE" id="PS51462">
    <property type="entry name" value="NUDIX"/>
    <property type="match status" value="1"/>
</dbReference>
<keyword evidence="9" id="KW-1185">Reference proteome</keyword>
<dbReference type="PANTHER" id="PTHR12992:SF11">
    <property type="entry name" value="MITOCHONDRIAL COENZYME A DIPHOSPHATASE NUDT8"/>
    <property type="match status" value="1"/>
</dbReference>
<gene>
    <name evidence="8" type="ORF">HGP29_02310</name>
</gene>
<dbReference type="GO" id="GO:0010945">
    <property type="term" value="F:coenzyme A diphosphatase activity"/>
    <property type="evidence" value="ECO:0007669"/>
    <property type="project" value="InterPro"/>
</dbReference>
<dbReference type="Pfam" id="PF00293">
    <property type="entry name" value="NUDIX"/>
    <property type="match status" value="1"/>
</dbReference>
<keyword evidence="5" id="KW-0460">Magnesium</keyword>
<dbReference type="GO" id="GO:0046872">
    <property type="term" value="F:metal ion binding"/>
    <property type="evidence" value="ECO:0007669"/>
    <property type="project" value="UniProtKB-KW"/>
</dbReference>
<dbReference type="EMBL" id="JABAIL010000001">
    <property type="protein sequence ID" value="NLR90017.1"/>
    <property type="molecule type" value="Genomic_DNA"/>
</dbReference>
<dbReference type="Proteomes" id="UP000585050">
    <property type="component" value="Unassembled WGS sequence"/>
</dbReference>
<evidence type="ECO:0000313" key="8">
    <source>
        <dbReference type="EMBL" id="NLR90017.1"/>
    </source>
</evidence>
<evidence type="ECO:0000256" key="6">
    <source>
        <dbReference type="ARBA" id="ARBA00023211"/>
    </source>
</evidence>